<keyword evidence="3" id="KW-0547">Nucleotide-binding</keyword>
<feature type="domain" description="Terminase large subunit gp17-like C-terminal" evidence="2">
    <location>
        <begin position="264"/>
        <end position="415"/>
    </location>
</feature>
<reference evidence="3 4" key="1">
    <citation type="submission" date="2017-01" db="EMBL/GenBank/DDBJ databases">
        <title>Genome sequence of Rhodovulum viride JA756.</title>
        <authorList>
            <person name="Lakshmi K.V."/>
            <person name="Tushar L.D."/>
            <person name="Sasikala C."/>
            <person name="Venkataramana C."/>
        </authorList>
    </citation>
    <scope>NUCLEOTIDE SEQUENCE [LARGE SCALE GENOMIC DNA]</scope>
    <source>
        <strain evidence="3 4">JA756</strain>
    </source>
</reference>
<proteinExistence type="predicted"/>
<dbReference type="InterPro" id="IPR027417">
    <property type="entry name" value="P-loop_NTPase"/>
</dbReference>
<dbReference type="InterPro" id="IPR035421">
    <property type="entry name" value="Terminase_6C"/>
</dbReference>
<evidence type="ECO:0000313" key="4">
    <source>
        <dbReference type="Proteomes" id="UP000248659"/>
    </source>
</evidence>
<keyword evidence="1" id="KW-1188">Viral release from host cell</keyword>
<dbReference type="RefSeq" id="WP_245943222.1">
    <property type="nucleotide sequence ID" value="NZ_MUAV01000028.1"/>
</dbReference>
<sequence>MQAAFLEGLNDSALLALPYLFEFWALPHQLPPEGEWRSWVIMGGRGSGKTRAGSEWVRSQVEGARPLDEGRARRVALVGETVDEAREVMVFGESGILACSPPDRRPNWEATRRRLVWPNGAVAQVFSAHDPDSLRGPQFEAAWSDELAKWKRAEETWDMLQFGLRLGQAPRQCVTTTPRNVAVLKSILANPSTVVTHAPTEANRANLAASFLEAVRTRYAGTRLGRQELDGVLLDEADSALWTLSRIEALRVDEAPPLDRIVVAVDPPVTSRESSDECGIVVAGVRMQGPPQTWCAYVLEDVSIGGVAPTAWATVAIEAMERYGAERLVAEVNQGGDLVETVIRQLDPMVPFRAVRATRGKIARAEPVAALYEQGRVRHLRGLQVLEEQMCHMTARGYEGKGSPDRVDALVWAINDLMIAPAAQWRRPRVRGL</sequence>
<dbReference type="EMBL" id="MUAV01000028">
    <property type="protein sequence ID" value="RAP39912.1"/>
    <property type="molecule type" value="Genomic_DNA"/>
</dbReference>
<protein>
    <submittedName>
        <fullName evidence="3">ATP-binding protein</fullName>
    </submittedName>
</protein>
<dbReference type="Gene3D" id="3.30.420.240">
    <property type="match status" value="1"/>
</dbReference>
<dbReference type="GO" id="GO:0005524">
    <property type="term" value="F:ATP binding"/>
    <property type="evidence" value="ECO:0007669"/>
    <property type="project" value="UniProtKB-KW"/>
</dbReference>
<evidence type="ECO:0000313" key="3">
    <source>
        <dbReference type="EMBL" id="RAP39912.1"/>
    </source>
</evidence>
<organism evidence="3 4">
    <name type="scientific">Rhodovulum viride</name>
    <dbReference type="NCBI Taxonomy" id="1231134"/>
    <lineage>
        <taxon>Bacteria</taxon>
        <taxon>Pseudomonadati</taxon>
        <taxon>Pseudomonadota</taxon>
        <taxon>Alphaproteobacteria</taxon>
        <taxon>Rhodobacterales</taxon>
        <taxon>Paracoccaceae</taxon>
        <taxon>Rhodovulum</taxon>
    </lineage>
</organism>
<keyword evidence="3" id="KW-0067">ATP-binding</keyword>
<evidence type="ECO:0000256" key="1">
    <source>
        <dbReference type="ARBA" id="ARBA00022612"/>
    </source>
</evidence>
<dbReference type="Pfam" id="PF17289">
    <property type="entry name" value="Terminase_6C"/>
    <property type="match status" value="1"/>
</dbReference>
<dbReference type="Gene3D" id="3.40.50.300">
    <property type="entry name" value="P-loop containing nucleotide triphosphate hydrolases"/>
    <property type="match status" value="1"/>
</dbReference>
<comment type="caution">
    <text evidence="3">The sequence shown here is derived from an EMBL/GenBank/DDBJ whole genome shotgun (WGS) entry which is preliminary data.</text>
</comment>
<accession>A0ABX9DC54</accession>
<gene>
    <name evidence="3" type="ORF">BYZ73_17945</name>
</gene>
<dbReference type="Pfam" id="PF03237">
    <property type="entry name" value="Terminase_6N"/>
    <property type="match status" value="1"/>
</dbReference>
<name>A0ABX9DC54_9RHOB</name>
<dbReference type="Proteomes" id="UP000248659">
    <property type="component" value="Unassembled WGS sequence"/>
</dbReference>
<evidence type="ECO:0000259" key="2">
    <source>
        <dbReference type="Pfam" id="PF17289"/>
    </source>
</evidence>
<keyword evidence="4" id="KW-1185">Reference proteome</keyword>